<dbReference type="Gene3D" id="1.20.1720.10">
    <property type="entry name" value="Multidrug resistance protein D"/>
    <property type="match status" value="1"/>
</dbReference>
<dbReference type="GO" id="GO:0022857">
    <property type="term" value="F:transmembrane transporter activity"/>
    <property type="evidence" value="ECO:0007669"/>
    <property type="project" value="InterPro"/>
</dbReference>
<dbReference type="RefSeq" id="WP_229715408.1">
    <property type="nucleotide sequence ID" value="NZ_BMMX01000001.1"/>
</dbReference>
<dbReference type="SUPFAM" id="SSF103473">
    <property type="entry name" value="MFS general substrate transporter"/>
    <property type="match status" value="1"/>
</dbReference>
<dbReference type="Pfam" id="PF07690">
    <property type="entry name" value="MFS_1"/>
    <property type="match status" value="1"/>
</dbReference>
<feature type="transmembrane region" description="Helical" evidence="8">
    <location>
        <begin position="209"/>
        <end position="228"/>
    </location>
</feature>
<keyword evidence="4" id="KW-1003">Cell membrane</keyword>
<proteinExistence type="inferred from homology"/>
<feature type="transmembrane region" description="Helical" evidence="8">
    <location>
        <begin position="240"/>
        <end position="258"/>
    </location>
</feature>
<dbReference type="InterPro" id="IPR036259">
    <property type="entry name" value="MFS_trans_sf"/>
</dbReference>
<dbReference type="AlphaFoldDB" id="A0A8J3FL50"/>
<dbReference type="InterPro" id="IPR004638">
    <property type="entry name" value="EmrB-like"/>
</dbReference>
<name>A0A8J3FL50_9ACTN</name>
<dbReference type="Proteomes" id="UP000656042">
    <property type="component" value="Unassembled WGS sequence"/>
</dbReference>
<gene>
    <name evidence="10" type="ORF">GCM10012284_05790</name>
</gene>
<feature type="transmembrane region" description="Helical" evidence="8">
    <location>
        <begin position="21"/>
        <end position="49"/>
    </location>
</feature>
<dbReference type="NCBIfam" id="TIGR00711">
    <property type="entry name" value="efflux_EmrB"/>
    <property type="match status" value="1"/>
</dbReference>
<keyword evidence="11" id="KW-1185">Reference proteome</keyword>
<dbReference type="GO" id="GO:0005886">
    <property type="term" value="C:plasma membrane"/>
    <property type="evidence" value="ECO:0007669"/>
    <property type="project" value="UniProtKB-SubCell"/>
</dbReference>
<reference evidence="10" key="1">
    <citation type="journal article" date="2014" name="Int. J. Syst. Evol. Microbiol.">
        <title>Complete genome sequence of Corynebacterium casei LMG S-19264T (=DSM 44701T), isolated from a smear-ripened cheese.</title>
        <authorList>
            <consortium name="US DOE Joint Genome Institute (JGI-PGF)"/>
            <person name="Walter F."/>
            <person name="Albersmeier A."/>
            <person name="Kalinowski J."/>
            <person name="Ruckert C."/>
        </authorList>
    </citation>
    <scope>NUCLEOTIDE SEQUENCE</scope>
    <source>
        <strain evidence="10">CGMCC 4.7299</strain>
    </source>
</reference>
<evidence type="ECO:0000313" key="10">
    <source>
        <dbReference type="EMBL" id="GGK74705.1"/>
    </source>
</evidence>
<evidence type="ECO:0000256" key="8">
    <source>
        <dbReference type="SAM" id="Phobius"/>
    </source>
</evidence>
<comment type="subcellular location">
    <subcellularLocation>
        <location evidence="1">Cell membrane</location>
        <topology evidence="1">Multi-pass membrane protein</topology>
    </subcellularLocation>
</comment>
<feature type="transmembrane region" description="Helical" evidence="8">
    <location>
        <begin position="314"/>
        <end position="335"/>
    </location>
</feature>
<dbReference type="CDD" id="cd17321">
    <property type="entry name" value="MFS_MMR_MDR_like"/>
    <property type="match status" value="1"/>
</dbReference>
<comment type="caution">
    <text evidence="10">The sequence shown here is derived from an EMBL/GenBank/DDBJ whole genome shotgun (WGS) entry which is preliminary data.</text>
</comment>
<keyword evidence="6 8" id="KW-1133">Transmembrane helix</keyword>
<evidence type="ECO:0000256" key="5">
    <source>
        <dbReference type="ARBA" id="ARBA00022692"/>
    </source>
</evidence>
<dbReference type="PANTHER" id="PTHR42718">
    <property type="entry name" value="MAJOR FACILITATOR SUPERFAMILY MULTIDRUG TRANSPORTER MFSC"/>
    <property type="match status" value="1"/>
</dbReference>
<accession>A0A8J3FL50</accession>
<feature type="transmembrane region" description="Helical" evidence="8">
    <location>
        <begin position="179"/>
        <end position="197"/>
    </location>
</feature>
<feature type="transmembrane region" description="Helical" evidence="8">
    <location>
        <begin position="279"/>
        <end position="302"/>
    </location>
</feature>
<dbReference type="InterPro" id="IPR011701">
    <property type="entry name" value="MFS"/>
</dbReference>
<feature type="transmembrane region" description="Helical" evidence="8">
    <location>
        <begin position="342"/>
        <end position="362"/>
    </location>
</feature>
<reference evidence="10" key="2">
    <citation type="submission" date="2020-09" db="EMBL/GenBank/DDBJ databases">
        <authorList>
            <person name="Sun Q."/>
            <person name="Zhou Y."/>
        </authorList>
    </citation>
    <scope>NUCLEOTIDE SEQUENCE</scope>
    <source>
        <strain evidence="10">CGMCC 4.7299</strain>
    </source>
</reference>
<dbReference type="EMBL" id="BMMX01000001">
    <property type="protein sequence ID" value="GGK74705.1"/>
    <property type="molecule type" value="Genomic_DNA"/>
</dbReference>
<evidence type="ECO:0000256" key="4">
    <source>
        <dbReference type="ARBA" id="ARBA00022475"/>
    </source>
</evidence>
<evidence type="ECO:0000256" key="3">
    <source>
        <dbReference type="ARBA" id="ARBA00022448"/>
    </source>
</evidence>
<evidence type="ECO:0000256" key="2">
    <source>
        <dbReference type="ARBA" id="ARBA00008537"/>
    </source>
</evidence>
<dbReference type="Gene3D" id="1.20.1250.20">
    <property type="entry name" value="MFS general substrate transporter like domains"/>
    <property type="match status" value="1"/>
</dbReference>
<evidence type="ECO:0000256" key="7">
    <source>
        <dbReference type="ARBA" id="ARBA00023136"/>
    </source>
</evidence>
<protein>
    <submittedName>
        <fullName evidence="10">MFS transporter</fullName>
    </submittedName>
</protein>
<evidence type="ECO:0000259" key="9">
    <source>
        <dbReference type="PROSITE" id="PS50850"/>
    </source>
</evidence>
<dbReference type="PRINTS" id="PR01036">
    <property type="entry name" value="TCRTETB"/>
</dbReference>
<dbReference type="PANTHER" id="PTHR42718:SF9">
    <property type="entry name" value="MAJOR FACILITATOR SUPERFAMILY MULTIDRUG TRANSPORTER MFSC"/>
    <property type="match status" value="1"/>
</dbReference>
<evidence type="ECO:0000313" key="11">
    <source>
        <dbReference type="Proteomes" id="UP000656042"/>
    </source>
</evidence>
<sequence>MSGAEADPGTARRVAEQRYAWRVLSLVCLAAFMTGVNNSSITIALPTIVRHFAASAFEANWVLLSFMLTSTVLMIFFGRLADLLGRREMYLAGMVLFTVTSVAAGFAPTVWFLIGCRVLQATAGAMLVTNSAALVSGAFPRRMLGQGLGIYLSSFGLAQLVGPTLGGVIATGVGWRWNFWLNAPLGVACLLWGMRVLERVPRRGGAARLDPVGNLLVLVGLGSLLLALSEVTALGWTSPLVLGGLCVFALAVPAFLLVESRTAHPVVDLATFADPVVGLGVLAGFLAMMSRFAVVLLMGLYFQAVRGDTPAEAGVKILPLAVASIVTSPSVGLMLRYTAARTVAVASNAVSALGLLVLTASLSATTPYWLIVVACVVMGLGSGSFIPANSTAMLTGVPSERLGITNAVRTMAQSAGGVMSTAVALTIISAPLPVEYQEEIFHGTLSRVSRDAVPELVTGYRWALGLMVVLSLLALATSLVGRRVNGPADPRARLLPASTVDSAVEE</sequence>
<feature type="transmembrane region" description="Helical" evidence="8">
    <location>
        <begin position="90"/>
        <end position="114"/>
    </location>
</feature>
<dbReference type="InterPro" id="IPR020846">
    <property type="entry name" value="MFS_dom"/>
</dbReference>
<feature type="transmembrane region" description="Helical" evidence="8">
    <location>
        <begin position="407"/>
        <end position="428"/>
    </location>
</feature>
<feature type="transmembrane region" description="Helical" evidence="8">
    <location>
        <begin position="120"/>
        <end position="139"/>
    </location>
</feature>
<evidence type="ECO:0000256" key="6">
    <source>
        <dbReference type="ARBA" id="ARBA00022989"/>
    </source>
</evidence>
<dbReference type="PROSITE" id="PS50850">
    <property type="entry name" value="MFS"/>
    <property type="match status" value="1"/>
</dbReference>
<feature type="transmembrane region" description="Helical" evidence="8">
    <location>
        <begin position="61"/>
        <end position="78"/>
    </location>
</feature>
<feature type="transmembrane region" description="Helical" evidence="8">
    <location>
        <begin position="151"/>
        <end position="173"/>
    </location>
</feature>
<feature type="transmembrane region" description="Helical" evidence="8">
    <location>
        <begin position="460"/>
        <end position="481"/>
    </location>
</feature>
<keyword evidence="5 8" id="KW-0812">Transmembrane</keyword>
<keyword evidence="7 8" id="KW-0472">Membrane</keyword>
<evidence type="ECO:0000256" key="1">
    <source>
        <dbReference type="ARBA" id="ARBA00004651"/>
    </source>
</evidence>
<feature type="transmembrane region" description="Helical" evidence="8">
    <location>
        <begin position="368"/>
        <end position="386"/>
    </location>
</feature>
<organism evidence="10 11">
    <name type="scientific">Mangrovihabitans endophyticus</name>
    <dbReference type="NCBI Taxonomy" id="1751298"/>
    <lineage>
        <taxon>Bacteria</taxon>
        <taxon>Bacillati</taxon>
        <taxon>Actinomycetota</taxon>
        <taxon>Actinomycetes</taxon>
        <taxon>Micromonosporales</taxon>
        <taxon>Micromonosporaceae</taxon>
        <taxon>Mangrovihabitans</taxon>
    </lineage>
</organism>
<feature type="domain" description="Major facilitator superfamily (MFS) profile" evidence="9">
    <location>
        <begin position="23"/>
        <end position="483"/>
    </location>
</feature>
<keyword evidence="3" id="KW-0813">Transport</keyword>
<comment type="similarity">
    <text evidence="2">Belongs to the major facilitator superfamily. EmrB family.</text>
</comment>